<feature type="region of interest" description="Disordered" evidence="1">
    <location>
        <begin position="19"/>
        <end position="72"/>
    </location>
</feature>
<evidence type="ECO:0000313" key="2">
    <source>
        <dbReference type="EMBL" id="KAG5830119.1"/>
    </source>
</evidence>
<dbReference type="InterPro" id="IPR050934">
    <property type="entry name" value="ITIH"/>
</dbReference>
<reference evidence="2" key="1">
    <citation type="submission" date="2021-01" db="EMBL/GenBank/DDBJ databases">
        <title>A chromosome-scale assembly of European eel, Anguilla anguilla.</title>
        <authorList>
            <person name="Henkel C."/>
            <person name="Jong-Raadsen S.A."/>
            <person name="Dufour S."/>
            <person name="Weltzien F.-A."/>
            <person name="Palstra A.P."/>
            <person name="Pelster B."/>
            <person name="Spaink H.P."/>
            <person name="Van Den Thillart G.E."/>
            <person name="Jansen H."/>
            <person name="Zahm M."/>
            <person name="Klopp C."/>
            <person name="Cedric C."/>
            <person name="Louis A."/>
            <person name="Berthelot C."/>
            <person name="Parey E."/>
            <person name="Roest Crollius H."/>
            <person name="Montfort J."/>
            <person name="Robinson-Rechavi M."/>
            <person name="Bucao C."/>
            <person name="Bouchez O."/>
            <person name="Gislard M."/>
            <person name="Lluch J."/>
            <person name="Milhes M."/>
            <person name="Lampietro C."/>
            <person name="Lopez Roques C."/>
            <person name="Donnadieu C."/>
            <person name="Braasch I."/>
            <person name="Desvignes T."/>
            <person name="Postlethwait J."/>
            <person name="Bobe J."/>
            <person name="Guiguen Y."/>
            <person name="Dirks R."/>
        </authorList>
    </citation>
    <scope>NUCLEOTIDE SEQUENCE</scope>
    <source>
        <strain evidence="2">Tag_6206</strain>
        <tissue evidence="2">Liver</tissue>
    </source>
</reference>
<dbReference type="Proteomes" id="UP001044222">
    <property type="component" value="Unassembled WGS sequence"/>
</dbReference>
<feature type="non-terminal residue" evidence="2">
    <location>
        <position position="1"/>
    </location>
</feature>
<protein>
    <recommendedName>
        <fullName evidence="4">Inter-alpha-trypsin inhibitor heavy chain C-terminal domain-containing protein</fullName>
    </recommendedName>
</protein>
<dbReference type="PANTHER" id="PTHR10338">
    <property type="entry name" value="INTER-ALPHA-TRYPSIN INHIBITOR HEAVY CHAIN FAMILY MEMBER"/>
    <property type="match status" value="1"/>
</dbReference>
<dbReference type="AlphaFoldDB" id="A0A9D3LHT5"/>
<gene>
    <name evidence="2" type="ORF">ANANG_G00317080</name>
</gene>
<accession>A0A9D3LHT5</accession>
<evidence type="ECO:0000313" key="3">
    <source>
        <dbReference type="Proteomes" id="UP001044222"/>
    </source>
</evidence>
<dbReference type="PANTHER" id="PTHR10338:SF119">
    <property type="entry name" value="INTER-ALPHA-TRYPSIN INHIBITOR HEAVY CHAIN H4"/>
    <property type="match status" value="1"/>
</dbReference>
<dbReference type="EMBL" id="JAFIRN010000091">
    <property type="protein sequence ID" value="KAG5830119.1"/>
    <property type="molecule type" value="Genomic_DNA"/>
</dbReference>
<organism evidence="2 3">
    <name type="scientific">Anguilla anguilla</name>
    <name type="common">European freshwater eel</name>
    <name type="synonym">Muraena anguilla</name>
    <dbReference type="NCBI Taxonomy" id="7936"/>
    <lineage>
        <taxon>Eukaryota</taxon>
        <taxon>Metazoa</taxon>
        <taxon>Chordata</taxon>
        <taxon>Craniata</taxon>
        <taxon>Vertebrata</taxon>
        <taxon>Euteleostomi</taxon>
        <taxon>Actinopterygii</taxon>
        <taxon>Neopterygii</taxon>
        <taxon>Teleostei</taxon>
        <taxon>Anguilliformes</taxon>
        <taxon>Anguillidae</taxon>
        <taxon>Anguilla</taxon>
    </lineage>
</organism>
<evidence type="ECO:0000256" key="1">
    <source>
        <dbReference type="SAM" id="MobiDB-lite"/>
    </source>
</evidence>
<evidence type="ECO:0008006" key="4">
    <source>
        <dbReference type="Google" id="ProtNLM"/>
    </source>
</evidence>
<feature type="compositionally biased region" description="Basic and acidic residues" evidence="1">
    <location>
        <begin position="24"/>
        <end position="42"/>
    </location>
</feature>
<keyword evidence="3" id="KW-1185">Reference proteome</keyword>
<sequence>MSRSWPATDYSFVTPLTSMVVTKPEGEDPHVAHKPKEEKPLERAFPVSKTAGRRTSSRLRIPSRRLPTGPRDYDTPVLFEMHSSIHQLGKSRSHPVMQEADLRIARVQTSGYQHIAESVTAAEPVQTSVLLKVLLPAQDQNTSICFNIEVHKDVLPKDPVFKLLHDPATGISINGEMLKRGHFRKIGVNYKDECHIKADTTGIMVTKEGKENFIFWTDTATSHHCDGVTISLQNEVLNVAVGDISVNILLHKNGRNRFLWPDVRRQAPIPGAKGLLGQSPVSYVLKEASPLVRLEMLGKEVQE</sequence>
<feature type="compositionally biased region" description="Basic residues" evidence="1">
    <location>
        <begin position="51"/>
        <end position="63"/>
    </location>
</feature>
<comment type="caution">
    <text evidence="2">The sequence shown here is derived from an EMBL/GenBank/DDBJ whole genome shotgun (WGS) entry which is preliminary data.</text>
</comment>
<name>A0A9D3LHT5_ANGAN</name>
<proteinExistence type="predicted"/>